<dbReference type="EMBL" id="JMCC02000029">
    <property type="protein sequence ID" value="KIG17188.1"/>
    <property type="molecule type" value="Genomic_DNA"/>
</dbReference>
<dbReference type="PROSITE" id="PS50011">
    <property type="entry name" value="PROTEIN_KINASE_DOM"/>
    <property type="match status" value="1"/>
</dbReference>
<evidence type="ECO:0000256" key="4">
    <source>
        <dbReference type="ARBA" id="ARBA00022840"/>
    </source>
</evidence>
<organism evidence="8 9">
    <name type="scientific">Enhygromyxa salina</name>
    <dbReference type="NCBI Taxonomy" id="215803"/>
    <lineage>
        <taxon>Bacteria</taxon>
        <taxon>Pseudomonadati</taxon>
        <taxon>Myxococcota</taxon>
        <taxon>Polyangia</taxon>
        <taxon>Nannocystales</taxon>
        <taxon>Nannocystaceae</taxon>
        <taxon>Enhygromyxa</taxon>
    </lineage>
</organism>
<proteinExistence type="predicted"/>
<evidence type="ECO:0000313" key="8">
    <source>
        <dbReference type="EMBL" id="KIG17188.1"/>
    </source>
</evidence>
<evidence type="ECO:0000256" key="2">
    <source>
        <dbReference type="ARBA" id="ARBA00022741"/>
    </source>
</evidence>
<evidence type="ECO:0000256" key="5">
    <source>
        <dbReference type="SAM" id="MobiDB-lite"/>
    </source>
</evidence>
<keyword evidence="6" id="KW-0472">Membrane</keyword>
<keyword evidence="6" id="KW-0812">Transmembrane</keyword>
<evidence type="ECO:0000256" key="6">
    <source>
        <dbReference type="SAM" id="Phobius"/>
    </source>
</evidence>
<dbReference type="SUPFAM" id="SSF56112">
    <property type="entry name" value="Protein kinase-like (PK-like)"/>
    <property type="match status" value="1"/>
</dbReference>
<sequence>MGEVWVGRRAHQTGAYKTVAIKLLTPERAHDEASQRMFDDEARLSMLLCNSNIVQVFDVGEDAGVHYMAMEWVDGMNLDELSSTLRERDETLPLSVVGYIVGEILKALAYAHEFVHEGHERTIVHRDVSAHNVMISVAGEVKLMDFGIARVASEETSGIHVKGKLRYMPPEQLRGDARAPTIDLFAVGAILHELLDGQRFRSGVVDEARLYGMVLDGEVPPLTCASERVPGEVEVLRSHLLRADATERIQSAREAHRCLSVWSGYRDAKFELQDLVRGCVSPASSGTESISVSHVSRSRPRPLRTDSHAARTRPHVSLSSPQNLKTDPLASRATSRSSSARAETDERSIFTQVLPPPARANVFLASLVALPLLVLVLFGAGLVWLAFPRRASSVKQPLESSRAVEAEPPAVVDTTVVVPRPIEGAGAPLPHPSNPELSAPAPTSVASEPPNSPEVIEPPPNIEQHASESAKIFEPQPPPRVSVMISAPTVFWIEIQIGGRIHSLDRMGAKTQARARLRPGTYQVRYRNVARGAWRSGGTVTIPDTRESLHLMLQQSGKFKIE</sequence>
<dbReference type="Pfam" id="PF00069">
    <property type="entry name" value="Pkinase"/>
    <property type="match status" value="1"/>
</dbReference>
<evidence type="ECO:0000313" key="9">
    <source>
        <dbReference type="Proteomes" id="UP000031599"/>
    </source>
</evidence>
<keyword evidence="1" id="KW-0808">Transferase</keyword>
<gene>
    <name evidence="8" type="ORF">DB30_03785</name>
</gene>
<comment type="caution">
    <text evidence="8">The sequence shown here is derived from an EMBL/GenBank/DDBJ whole genome shotgun (WGS) entry which is preliminary data.</text>
</comment>
<reference evidence="8 9" key="1">
    <citation type="submission" date="2014-12" db="EMBL/GenBank/DDBJ databases">
        <title>Genome assembly of Enhygromyxa salina DSM 15201.</title>
        <authorList>
            <person name="Sharma G."/>
            <person name="Subramanian S."/>
        </authorList>
    </citation>
    <scope>NUCLEOTIDE SEQUENCE [LARGE SCALE GENOMIC DNA]</scope>
    <source>
        <strain evidence="8 9">DSM 15201</strain>
    </source>
</reference>
<keyword evidence="8" id="KW-0723">Serine/threonine-protein kinase</keyword>
<name>A0A0C2A1C1_9BACT</name>
<accession>A0A0C2A1C1</accession>
<keyword evidence="3 8" id="KW-0418">Kinase</keyword>
<dbReference type="PROSITE" id="PS00109">
    <property type="entry name" value="PROTEIN_KINASE_TYR"/>
    <property type="match status" value="1"/>
</dbReference>
<feature type="region of interest" description="Disordered" evidence="5">
    <location>
        <begin position="282"/>
        <end position="346"/>
    </location>
</feature>
<protein>
    <submittedName>
        <fullName evidence="8">Serine/threonine protein kinase</fullName>
    </submittedName>
</protein>
<dbReference type="InterPro" id="IPR000719">
    <property type="entry name" value="Prot_kinase_dom"/>
</dbReference>
<feature type="region of interest" description="Disordered" evidence="5">
    <location>
        <begin position="422"/>
        <end position="461"/>
    </location>
</feature>
<feature type="transmembrane region" description="Helical" evidence="6">
    <location>
        <begin position="362"/>
        <end position="387"/>
    </location>
</feature>
<dbReference type="Gene3D" id="3.30.200.20">
    <property type="entry name" value="Phosphorylase Kinase, domain 1"/>
    <property type="match status" value="1"/>
</dbReference>
<keyword evidence="4" id="KW-0067">ATP-binding</keyword>
<dbReference type="GO" id="GO:0005524">
    <property type="term" value="F:ATP binding"/>
    <property type="evidence" value="ECO:0007669"/>
    <property type="project" value="UniProtKB-KW"/>
</dbReference>
<dbReference type="Proteomes" id="UP000031599">
    <property type="component" value="Unassembled WGS sequence"/>
</dbReference>
<dbReference type="InterPro" id="IPR011009">
    <property type="entry name" value="Kinase-like_dom_sf"/>
</dbReference>
<dbReference type="InterPro" id="IPR008266">
    <property type="entry name" value="Tyr_kinase_AS"/>
</dbReference>
<evidence type="ECO:0000259" key="7">
    <source>
        <dbReference type="PROSITE" id="PS50011"/>
    </source>
</evidence>
<dbReference type="GO" id="GO:0004674">
    <property type="term" value="F:protein serine/threonine kinase activity"/>
    <property type="evidence" value="ECO:0007669"/>
    <property type="project" value="UniProtKB-KW"/>
</dbReference>
<feature type="domain" description="Protein kinase" evidence="7">
    <location>
        <begin position="1"/>
        <end position="259"/>
    </location>
</feature>
<feature type="compositionally biased region" description="Pro residues" evidence="5">
    <location>
        <begin position="450"/>
        <end position="461"/>
    </location>
</feature>
<keyword evidence="2" id="KW-0547">Nucleotide-binding</keyword>
<dbReference type="CDD" id="cd14014">
    <property type="entry name" value="STKc_PknB_like"/>
    <property type="match status" value="1"/>
</dbReference>
<keyword evidence="6" id="KW-1133">Transmembrane helix</keyword>
<dbReference type="PANTHER" id="PTHR43289:SF6">
    <property type="entry name" value="SERINE_THREONINE-PROTEIN KINASE NEKL-3"/>
    <property type="match status" value="1"/>
</dbReference>
<feature type="compositionally biased region" description="Low complexity" evidence="5">
    <location>
        <begin position="330"/>
        <end position="341"/>
    </location>
</feature>
<dbReference type="Gene3D" id="1.10.510.10">
    <property type="entry name" value="Transferase(Phosphotransferase) domain 1"/>
    <property type="match status" value="1"/>
</dbReference>
<evidence type="ECO:0000256" key="1">
    <source>
        <dbReference type="ARBA" id="ARBA00022679"/>
    </source>
</evidence>
<evidence type="ECO:0000256" key="3">
    <source>
        <dbReference type="ARBA" id="ARBA00022777"/>
    </source>
</evidence>
<dbReference type="AlphaFoldDB" id="A0A0C2A1C1"/>
<dbReference type="PANTHER" id="PTHR43289">
    <property type="entry name" value="MITOGEN-ACTIVATED PROTEIN KINASE KINASE KINASE 20-RELATED"/>
    <property type="match status" value="1"/>
</dbReference>